<dbReference type="FunFam" id="1.10.510.10:FF:000169">
    <property type="entry name" value="Serine/threonine-protein kinase 32A"/>
    <property type="match status" value="1"/>
</dbReference>
<feature type="domain" description="Protein kinase" evidence="9">
    <location>
        <begin position="24"/>
        <end position="284"/>
    </location>
</feature>
<keyword evidence="2" id="KW-0808">Transferase</keyword>
<feature type="compositionally biased region" description="Low complexity" evidence="8">
    <location>
        <begin position="348"/>
        <end position="361"/>
    </location>
</feature>
<evidence type="ECO:0000259" key="9">
    <source>
        <dbReference type="PROSITE" id="PS50011"/>
    </source>
</evidence>
<keyword evidence="1 7" id="KW-0723">Serine/threonine-protein kinase</keyword>
<dbReference type="RefSeq" id="XP_035779484.1">
    <property type="nucleotide sequence ID" value="XM_035923591.1"/>
</dbReference>
<dbReference type="OrthoDB" id="354826at2759"/>
<keyword evidence="11" id="KW-1185">Reference proteome</keyword>
<dbReference type="RefSeq" id="XP_035779476.1">
    <property type="nucleotide sequence ID" value="XM_035923583.1"/>
</dbReference>
<feature type="binding site" evidence="6">
    <location>
        <position position="53"/>
    </location>
    <ligand>
        <name>ATP</name>
        <dbReference type="ChEBI" id="CHEBI:30616"/>
    </ligand>
</feature>
<dbReference type="KEGG" id="aali:118459818"/>
<dbReference type="GO" id="GO:0004703">
    <property type="term" value="F:G protein-coupled receptor kinase activity"/>
    <property type="evidence" value="ECO:0007669"/>
    <property type="project" value="TreeGrafter"/>
</dbReference>
<dbReference type="PROSITE" id="PS50011">
    <property type="entry name" value="PROTEIN_KINASE_DOM"/>
    <property type="match status" value="1"/>
</dbReference>
<dbReference type="GeneID" id="118459818"/>
<proteinExistence type="inferred from homology"/>
<evidence type="ECO:0000256" key="6">
    <source>
        <dbReference type="PROSITE-ProRule" id="PRU10141"/>
    </source>
</evidence>
<feature type="region of interest" description="Disordered" evidence="8">
    <location>
        <begin position="435"/>
        <end position="477"/>
    </location>
</feature>
<dbReference type="PROSITE" id="PS00107">
    <property type="entry name" value="PROTEIN_KINASE_ATP"/>
    <property type="match status" value="1"/>
</dbReference>
<dbReference type="SUPFAM" id="SSF56112">
    <property type="entry name" value="Protein kinase-like (PK-like)"/>
    <property type="match status" value="1"/>
</dbReference>
<dbReference type="PANTHER" id="PTHR24355:SF30">
    <property type="entry name" value="SERINE_THREONINE-PROTEIN KINASE 32B ISOFORM X1"/>
    <property type="match status" value="1"/>
</dbReference>
<evidence type="ECO:0000256" key="3">
    <source>
        <dbReference type="ARBA" id="ARBA00022741"/>
    </source>
</evidence>
<evidence type="ECO:0000256" key="2">
    <source>
        <dbReference type="ARBA" id="ARBA00022679"/>
    </source>
</evidence>
<dbReference type="CDD" id="cd05578">
    <property type="entry name" value="STKc_Yank1"/>
    <property type="match status" value="1"/>
</dbReference>
<dbReference type="GO" id="GO:0007186">
    <property type="term" value="P:G protein-coupled receptor signaling pathway"/>
    <property type="evidence" value="ECO:0007669"/>
    <property type="project" value="TreeGrafter"/>
</dbReference>
<dbReference type="PANTHER" id="PTHR24355">
    <property type="entry name" value="G PROTEIN-COUPLED RECEPTOR KINASE/RIBOSOMAL PROTEIN S6 KINASE"/>
    <property type="match status" value="1"/>
</dbReference>
<dbReference type="GO" id="GO:0005524">
    <property type="term" value="F:ATP binding"/>
    <property type="evidence" value="ECO:0007669"/>
    <property type="project" value="UniProtKB-UniRule"/>
</dbReference>
<feature type="compositionally biased region" description="Acidic residues" evidence="8">
    <location>
        <begin position="436"/>
        <end position="445"/>
    </location>
</feature>
<dbReference type="EnsemblMetazoa" id="AALB016316-RA">
    <property type="protein sequence ID" value="AALB016316-PA"/>
    <property type="gene ID" value="AALB016316"/>
</dbReference>
<dbReference type="Gene3D" id="3.30.200.20">
    <property type="entry name" value="Phosphorylase Kinase, domain 1"/>
    <property type="match status" value="1"/>
</dbReference>
<protein>
    <recommendedName>
        <fullName evidence="9">Protein kinase domain-containing protein</fullName>
    </recommendedName>
</protein>
<feature type="region of interest" description="Disordered" evidence="8">
    <location>
        <begin position="326"/>
        <end position="368"/>
    </location>
</feature>
<dbReference type="RefSeq" id="XP_035779468.1">
    <property type="nucleotide sequence ID" value="XM_035923575.1"/>
</dbReference>
<reference evidence="10" key="2">
    <citation type="submission" date="2022-08" db="UniProtKB">
        <authorList>
            <consortium name="EnsemblMetazoa"/>
        </authorList>
    </citation>
    <scope>IDENTIFICATION</scope>
    <source>
        <strain evidence="10">STECLA/ALBI9_A</strain>
    </source>
</reference>
<feature type="compositionally biased region" description="Basic residues" evidence="8">
    <location>
        <begin position="326"/>
        <end position="338"/>
    </location>
</feature>
<dbReference type="PROSITE" id="PS00108">
    <property type="entry name" value="PROTEIN_KINASE_ST"/>
    <property type="match status" value="1"/>
</dbReference>
<dbReference type="GO" id="GO:0009966">
    <property type="term" value="P:regulation of signal transduction"/>
    <property type="evidence" value="ECO:0007669"/>
    <property type="project" value="TreeGrafter"/>
</dbReference>
<evidence type="ECO:0000313" key="10">
    <source>
        <dbReference type="EnsemblMetazoa" id="AALB016316-PA"/>
    </source>
</evidence>
<name>A0A8W7K626_ANOAL</name>
<sequence>MGVNSSSRQDASLLSDEDVNFDHFQILRNIGKGSFGKVCIVQKKDSGNLFAMKYVSRSVCIGRGALGGVLKEVELLASLEHPFLVNLWFSFQDEEDLFMVCDLLAGGDLRYHLQHQQVEFSEASVGLLVCELGSALDYLQKERVVHRDIKPDNILLDEEGHAHLTDFNIATRLPPDGLACSMSGTKPYMAPEVFLCALEEVAGYSYPVDWWSLGVVAYEMRCGVRPFIVHSSTPLAEVKNVLNTQPHFPRHWSDQFVDLLTKLLNVHPGARLSTLKELQLTRLLRGTDMERVLAKRTNPPFKPSKEHLNCDPSLELEEMIVETKPLHKKKKRLAKQRSIHKESNASDQRQLLLHQHQQQQQHQHHQQQHLLDNQLLKEFLVYNRYKELRRKAMEAKESEWQQELDQAMANSHVTPPSPLAPIAEQLAPVEAKAEMEAELEAEAVAEAESSGRSEPAAAGAGDSLDYIDRTPSPKGGI</sequence>
<dbReference type="InterPro" id="IPR017441">
    <property type="entry name" value="Protein_kinase_ATP_BS"/>
</dbReference>
<dbReference type="AlphaFoldDB" id="A0A8W7K626"/>
<keyword evidence="5 6" id="KW-0067">ATP-binding</keyword>
<dbReference type="Proteomes" id="UP000069272">
    <property type="component" value="Chromosome X"/>
</dbReference>
<comment type="similarity">
    <text evidence="7">Belongs to the protein kinase superfamily.</text>
</comment>
<reference evidence="10 11" key="1">
    <citation type="journal article" date="2017" name="G3 (Bethesda)">
        <title>The Physical Genome Mapping of Anopheles albimanus Corrected Scaffold Misassemblies and Identified Interarm Rearrangements in Genus Anopheles.</title>
        <authorList>
            <person name="Artemov G.N."/>
            <person name="Peery A.N."/>
            <person name="Jiang X."/>
            <person name="Tu Z."/>
            <person name="Stegniy V.N."/>
            <person name="Sharakhova M.V."/>
            <person name="Sharakhov I.V."/>
        </authorList>
    </citation>
    <scope>NUCLEOTIDE SEQUENCE [LARGE SCALE GENOMIC DNA]</scope>
    <source>
        <strain evidence="10 11">ALBI9_A</strain>
    </source>
</reference>
<dbReference type="InterPro" id="IPR000719">
    <property type="entry name" value="Prot_kinase_dom"/>
</dbReference>
<evidence type="ECO:0000256" key="1">
    <source>
        <dbReference type="ARBA" id="ARBA00022527"/>
    </source>
</evidence>
<dbReference type="InterPro" id="IPR011009">
    <property type="entry name" value="Kinase-like_dom_sf"/>
</dbReference>
<evidence type="ECO:0000256" key="8">
    <source>
        <dbReference type="SAM" id="MobiDB-lite"/>
    </source>
</evidence>
<evidence type="ECO:0000256" key="5">
    <source>
        <dbReference type="ARBA" id="ARBA00022840"/>
    </source>
</evidence>
<dbReference type="FunFam" id="3.30.200.20:FF:000347">
    <property type="entry name" value="serine/threonine-protein kinase 32A isoform X2"/>
    <property type="match status" value="1"/>
</dbReference>
<dbReference type="Pfam" id="PF00069">
    <property type="entry name" value="Pkinase"/>
    <property type="match status" value="1"/>
</dbReference>
<dbReference type="Gene3D" id="1.10.510.10">
    <property type="entry name" value="Transferase(Phosphotransferase) domain 1"/>
    <property type="match status" value="1"/>
</dbReference>
<organism evidence="10 11">
    <name type="scientific">Anopheles albimanus</name>
    <name type="common">New world malaria mosquito</name>
    <dbReference type="NCBI Taxonomy" id="7167"/>
    <lineage>
        <taxon>Eukaryota</taxon>
        <taxon>Metazoa</taxon>
        <taxon>Ecdysozoa</taxon>
        <taxon>Arthropoda</taxon>
        <taxon>Hexapoda</taxon>
        <taxon>Insecta</taxon>
        <taxon>Pterygota</taxon>
        <taxon>Neoptera</taxon>
        <taxon>Endopterygota</taxon>
        <taxon>Diptera</taxon>
        <taxon>Nematocera</taxon>
        <taxon>Culicoidea</taxon>
        <taxon>Culicidae</taxon>
        <taxon>Anophelinae</taxon>
        <taxon>Anopheles</taxon>
    </lineage>
</organism>
<accession>A0A8W7K626</accession>
<evidence type="ECO:0000256" key="7">
    <source>
        <dbReference type="RuleBase" id="RU000304"/>
    </source>
</evidence>
<keyword evidence="3 6" id="KW-0547">Nucleotide-binding</keyword>
<evidence type="ECO:0000313" key="11">
    <source>
        <dbReference type="Proteomes" id="UP000069272"/>
    </source>
</evidence>
<dbReference type="InterPro" id="IPR008271">
    <property type="entry name" value="Ser/Thr_kinase_AS"/>
</dbReference>
<dbReference type="SMART" id="SM00220">
    <property type="entry name" value="S_TKc"/>
    <property type="match status" value="1"/>
</dbReference>
<evidence type="ECO:0000256" key="4">
    <source>
        <dbReference type="ARBA" id="ARBA00022777"/>
    </source>
</evidence>
<dbReference type="GO" id="GO:0001664">
    <property type="term" value="F:G protein-coupled receptor binding"/>
    <property type="evidence" value="ECO:0007669"/>
    <property type="project" value="TreeGrafter"/>
</dbReference>
<keyword evidence="4" id="KW-0418">Kinase</keyword>